<evidence type="ECO:0000256" key="1">
    <source>
        <dbReference type="SAM" id="Phobius"/>
    </source>
</evidence>
<evidence type="ECO:0000313" key="2">
    <source>
        <dbReference type="EMBL" id="SEN85472.1"/>
    </source>
</evidence>
<sequence length="136" mass="14606">MLSGHAGEGVGTPVDAAVDLDALRDRYRQRRELANFYQGQVTALNTAPIQAWVVLPVLVSATAVLISTHAFSEKAGFTILLIAVLLGVAVPVLAKMGHEKEAALIRDRYLAEHALLFPACPPIELVGFLLKGKHIT</sequence>
<keyword evidence="1" id="KW-1133">Transmembrane helix</keyword>
<dbReference type="Proteomes" id="UP000199206">
    <property type="component" value="Unassembled WGS sequence"/>
</dbReference>
<dbReference type="AlphaFoldDB" id="A0A1H8JXP4"/>
<feature type="transmembrane region" description="Helical" evidence="1">
    <location>
        <begin position="75"/>
        <end position="94"/>
    </location>
</feature>
<reference evidence="3" key="1">
    <citation type="submission" date="2016-10" db="EMBL/GenBank/DDBJ databases">
        <authorList>
            <person name="Varghese N."/>
            <person name="Submissions S."/>
        </authorList>
    </citation>
    <scope>NUCLEOTIDE SEQUENCE [LARGE SCALE GENOMIC DNA]</scope>
    <source>
        <strain evidence="3">S6-262</strain>
    </source>
</reference>
<feature type="transmembrane region" description="Helical" evidence="1">
    <location>
        <begin position="49"/>
        <end position="68"/>
    </location>
</feature>
<gene>
    <name evidence="2" type="ORF">SAMN05192583_3717</name>
</gene>
<organism evidence="2 3">
    <name type="scientific">Sphingomonas gellani</name>
    <dbReference type="NCBI Taxonomy" id="1166340"/>
    <lineage>
        <taxon>Bacteria</taxon>
        <taxon>Pseudomonadati</taxon>
        <taxon>Pseudomonadota</taxon>
        <taxon>Alphaproteobacteria</taxon>
        <taxon>Sphingomonadales</taxon>
        <taxon>Sphingomonadaceae</taxon>
        <taxon>Sphingomonas</taxon>
    </lineage>
</organism>
<keyword evidence="1" id="KW-0812">Transmembrane</keyword>
<proteinExistence type="predicted"/>
<accession>A0A1H8JXP4</accession>
<name>A0A1H8JXP4_9SPHN</name>
<feature type="transmembrane region" description="Helical" evidence="1">
    <location>
        <begin position="114"/>
        <end position="130"/>
    </location>
</feature>
<dbReference type="EMBL" id="FOCF01000017">
    <property type="protein sequence ID" value="SEN85472.1"/>
    <property type="molecule type" value="Genomic_DNA"/>
</dbReference>
<evidence type="ECO:0000313" key="3">
    <source>
        <dbReference type="Proteomes" id="UP000199206"/>
    </source>
</evidence>
<keyword evidence="3" id="KW-1185">Reference proteome</keyword>
<keyword evidence="1" id="KW-0472">Membrane</keyword>
<protein>
    <submittedName>
        <fullName evidence="2">Uncharacterized protein</fullName>
    </submittedName>
</protein>